<proteinExistence type="predicted"/>
<comment type="caution">
    <text evidence="5">The sequence shown here is derived from an EMBL/GenBank/DDBJ whole genome shotgun (WGS) entry which is preliminary data.</text>
</comment>
<dbReference type="PANTHER" id="PTHR44846">
    <property type="entry name" value="MANNOSYL-D-GLYCERATE TRANSPORT/METABOLISM SYSTEM REPRESSOR MNGR-RELATED"/>
    <property type="match status" value="1"/>
</dbReference>
<dbReference type="InterPro" id="IPR036388">
    <property type="entry name" value="WH-like_DNA-bd_sf"/>
</dbReference>
<dbReference type="GO" id="GO:0045892">
    <property type="term" value="P:negative regulation of DNA-templated transcription"/>
    <property type="evidence" value="ECO:0007669"/>
    <property type="project" value="TreeGrafter"/>
</dbReference>
<dbReference type="SUPFAM" id="SSF64288">
    <property type="entry name" value="Chorismate lyase-like"/>
    <property type="match status" value="1"/>
</dbReference>
<evidence type="ECO:0000256" key="1">
    <source>
        <dbReference type="ARBA" id="ARBA00023015"/>
    </source>
</evidence>
<keyword evidence="3" id="KW-0804">Transcription</keyword>
<dbReference type="SMART" id="SM00866">
    <property type="entry name" value="UTRA"/>
    <property type="match status" value="1"/>
</dbReference>
<feature type="domain" description="HTH gntR-type" evidence="4">
    <location>
        <begin position="11"/>
        <end position="80"/>
    </location>
</feature>
<dbReference type="EMBL" id="AZGB01000018">
    <property type="protein sequence ID" value="KRM05720.1"/>
    <property type="molecule type" value="Genomic_DNA"/>
</dbReference>
<organism evidence="5 6">
    <name type="scientific">Liquorilactobacillus ghanensis DSM 18630</name>
    <dbReference type="NCBI Taxonomy" id="1423750"/>
    <lineage>
        <taxon>Bacteria</taxon>
        <taxon>Bacillati</taxon>
        <taxon>Bacillota</taxon>
        <taxon>Bacilli</taxon>
        <taxon>Lactobacillales</taxon>
        <taxon>Lactobacillaceae</taxon>
        <taxon>Liquorilactobacillus</taxon>
    </lineage>
</organism>
<dbReference type="PATRIC" id="fig|1423750.3.peg.1462"/>
<evidence type="ECO:0000313" key="6">
    <source>
        <dbReference type="Proteomes" id="UP000051451"/>
    </source>
</evidence>
<dbReference type="InterPro" id="IPR036390">
    <property type="entry name" value="WH_DNA-bd_sf"/>
</dbReference>
<dbReference type="GO" id="GO:0003700">
    <property type="term" value="F:DNA-binding transcription factor activity"/>
    <property type="evidence" value="ECO:0007669"/>
    <property type="project" value="InterPro"/>
</dbReference>
<keyword evidence="1" id="KW-0805">Transcription regulation</keyword>
<dbReference type="InterPro" id="IPR050679">
    <property type="entry name" value="Bact_HTH_transcr_reg"/>
</dbReference>
<keyword evidence="2" id="KW-0238">DNA-binding</keyword>
<evidence type="ECO:0000259" key="4">
    <source>
        <dbReference type="PROSITE" id="PS50949"/>
    </source>
</evidence>
<dbReference type="PROSITE" id="PS50949">
    <property type="entry name" value="HTH_GNTR"/>
    <property type="match status" value="1"/>
</dbReference>
<name>A0A0R1VJ35_9LACO</name>
<dbReference type="GO" id="GO:0003677">
    <property type="term" value="F:DNA binding"/>
    <property type="evidence" value="ECO:0007669"/>
    <property type="project" value="UniProtKB-KW"/>
</dbReference>
<evidence type="ECO:0000256" key="3">
    <source>
        <dbReference type="ARBA" id="ARBA00023163"/>
    </source>
</evidence>
<dbReference type="PRINTS" id="PR00035">
    <property type="entry name" value="HTHGNTR"/>
</dbReference>
<dbReference type="Gene3D" id="1.10.10.10">
    <property type="entry name" value="Winged helix-like DNA-binding domain superfamily/Winged helix DNA-binding domain"/>
    <property type="match status" value="1"/>
</dbReference>
<dbReference type="SUPFAM" id="SSF46785">
    <property type="entry name" value="Winged helix' DNA-binding domain"/>
    <property type="match status" value="1"/>
</dbReference>
<keyword evidence="6" id="KW-1185">Reference proteome</keyword>
<dbReference type="InterPro" id="IPR028978">
    <property type="entry name" value="Chorismate_lyase_/UTRA_dom_sf"/>
</dbReference>
<dbReference type="Pfam" id="PF07702">
    <property type="entry name" value="UTRA"/>
    <property type="match status" value="1"/>
</dbReference>
<accession>A0A0R1VJ35</accession>
<dbReference type="Gene3D" id="3.40.1410.10">
    <property type="entry name" value="Chorismate lyase-like"/>
    <property type="match status" value="1"/>
</dbReference>
<sequence>MKGSQNMVQHERATETLVNKLIKEIQANKIGDATNKLPSEPELMAQYNVTRYTLRQALAKLSNMGYLYQAHGIGTFVRPRLDNSIISIQNSAGLTTKVSRQGKRLTTEHANIKTTTVQEAEFLPSASRLDPQESLWAVQRLRYLDGKPFIFERSYYLKDIVGDMPESALYGSLFDFIEKNDALKPGFQDEAIAAEAMNSAMSTFFKLPIGSPVLCVYDDSYLNNGKLFAFSKISYDSHLMKLFMFKKI</sequence>
<dbReference type="Proteomes" id="UP000051451">
    <property type="component" value="Unassembled WGS sequence"/>
</dbReference>
<dbReference type="SMART" id="SM00345">
    <property type="entry name" value="HTH_GNTR"/>
    <property type="match status" value="1"/>
</dbReference>
<reference evidence="5 6" key="1">
    <citation type="journal article" date="2015" name="Genome Announc.">
        <title>Expanding the biotechnology potential of lactobacilli through comparative genomics of 213 strains and associated genera.</title>
        <authorList>
            <person name="Sun Z."/>
            <person name="Harris H.M."/>
            <person name="McCann A."/>
            <person name="Guo C."/>
            <person name="Argimon S."/>
            <person name="Zhang W."/>
            <person name="Yang X."/>
            <person name="Jeffery I.B."/>
            <person name="Cooney J.C."/>
            <person name="Kagawa T.F."/>
            <person name="Liu W."/>
            <person name="Song Y."/>
            <person name="Salvetti E."/>
            <person name="Wrobel A."/>
            <person name="Rasinkangas P."/>
            <person name="Parkhill J."/>
            <person name="Rea M.C."/>
            <person name="O'Sullivan O."/>
            <person name="Ritari J."/>
            <person name="Douillard F.P."/>
            <person name="Paul Ross R."/>
            <person name="Yang R."/>
            <person name="Briner A.E."/>
            <person name="Felis G.E."/>
            <person name="de Vos W.M."/>
            <person name="Barrangou R."/>
            <person name="Klaenhammer T.R."/>
            <person name="Caufield P.W."/>
            <person name="Cui Y."/>
            <person name="Zhang H."/>
            <person name="O'Toole P.W."/>
        </authorList>
    </citation>
    <scope>NUCLEOTIDE SEQUENCE [LARGE SCALE GENOMIC DNA]</scope>
    <source>
        <strain evidence="5 6">DSM 18630</strain>
    </source>
</reference>
<dbReference type="InterPro" id="IPR000524">
    <property type="entry name" value="Tscrpt_reg_HTH_GntR"/>
</dbReference>
<dbReference type="PANTHER" id="PTHR44846:SF4">
    <property type="entry name" value="HTH GNTR-TYPE DOMAIN-CONTAINING PROTEIN"/>
    <property type="match status" value="1"/>
</dbReference>
<dbReference type="CDD" id="cd07377">
    <property type="entry name" value="WHTH_GntR"/>
    <property type="match status" value="1"/>
</dbReference>
<protein>
    <submittedName>
        <fullName evidence="5">Transcriptional regulator GntR family protein</fullName>
    </submittedName>
</protein>
<dbReference type="AlphaFoldDB" id="A0A0R1VJ35"/>
<evidence type="ECO:0000256" key="2">
    <source>
        <dbReference type="ARBA" id="ARBA00023125"/>
    </source>
</evidence>
<dbReference type="STRING" id="1423750.FC89_GL001427"/>
<dbReference type="Pfam" id="PF00392">
    <property type="entry name" value="GntR"/>
    <property type="match status" value="1"/>
</dbReference>
<dbReference type="InterPro" id="IPR011663">
    <property type="entry name" value="UTRA"/>
</dbReference>
<gene>
    <name evidence="5" type="ORF">FC89_GL001427</name>
</gene>
<evidence type="ECO:0000313" key="5">
    <source>
        <dbReference type="EMBL" id="KRM05720.1"/>
    </source>
</evidence>